<dbReference type="Proteomes" id="UP000054314">
    <property type="component" value="Unassembled WGS sequence"/>
</dbReference>
<feature type="compositionally biased region" description="Basic and acidic residues" evidence="1">
    <location>
        <begin position="8"/>
        <end position="34"/>
    </location>
</feature>
<evidence type="ECO:0000256" key="1">
    <source>
        <dbReference type="SAM" id="MobiDB-lite"/>
    </source>
</evidence>
<dbReference type="RefSeq" id="WP_035062660.1">
    <property type="nucleotide sequence ID" value="NZ_AXCZ01000252.1"/>
</dbReference>
<organism evidence="2 3">
    <name type="scientific">Cellulomonas bogoriensis 69B4 = DSM 16987</name>
    <dbReference type="NCBI Taxonomy" id="1386082"/>
    <lineage>
        <taxon>Bacteria</taxon>
        <taxon>Bacillati</taxon>
        <taxon>Actinomycetota</taxon>
        <taxon>Actinomycetes</taxon>
        <taxon>Micrococcales</taxon>
        <taxon>Cellulomonadaceae</taxon>
        <taxon>Cellulomonas</taxon>
    </lineage>
</organism>
<proteinExistence type="predicted"/>
<feature type="region of interest" description="Disordered" evidence="1">
    <location>
        <begin position="1"/>
        <end position="40"/>
    </location>
</feature>
<evidence type="ECO:0000313" key="3">
    <source>
        <dbReference type="Proteomes" id="UP000054314"/>
    </source>
</evidence>
<protein>
    <submittedName>
        <fullName evidence="2">Uncharacterized protein</fullName>
    </submittedName>
</protein>
<gene>
    <name evidence="2" type="ORF">N869_06785</name>
</gene>
<keyword evidence="3" id="KW-1185">Reference proteome</keyword>
<comment type="caution">
    <text evidence="2">The sequence shown here is derived from an EMBL/GenBank/DDBJ whole genome shotgun (WGS) entry which is preliminary data.</text>
</comment>
<name>A0A0A0BNZ3_9CELL</name>
<sequence length="220" mass="22959">MIAASDSPRPDDGAHHDGAHHDGAHHRDAQHDPDVLSLAPTRSTRRTVLTTTLVVALLGGAAVSPLVLRPSLTGTTGWGASATTTEEGDLVTVVTLTSRAWPSATLTDVEDVPGAQAIGVWLRPRTGDPDEPLDWWPVEEDGTLVTQHRAPARFGSGEVSYAVLWRVTDCDALDPAHTPTARGTTALGTPATIDLAEPANPGEHVELLVENGVCSEGSGA</sequence>
<accession>A0A0A0BNZ3</accession>
<dbReference type="AlphaFoldDB" id="A0A0A0BNZ3"/>
<reference evidence="2 3" key="1">
    <citation type="submission" date="2013-08" db="EMBL/GenBank/DDBJ databases">
        <title>Genome sequencing of Cellulomonas bogoriensis 69B4.</title>
        <authorList>
            <person name="Chen F."/>
            <person name="Li Y."/>
            <person name="Wang G."/>
        </authorList>
    </citation>
    <scope>NUCLEOTIDE SEQUENCE [LARGE SCALE GENOMIC DNA]</scope>
    <source>
        <strain evidence="2 3">69B4</strain>
    </source>
</reference>
<evidence type="ECO:0000313" key="2">
    <source>
        <dbReference type="EMBL" id="KGM08774.1"/>
    </source>
</evidence>
<dbReference type="EMBL" id="AXCZ01000252">
    <property type="protein sequence ID" value="KGM08774.1"/>
    <property type="molecule type" value="Genomic_DNA"/>
</dbReference>